<dbReference type="VEuPathDB" id="MicrosporidiaDB:DI09_15p410"/>
<sequence>MYADRFFRRSLRDIDAMFERMFDMPALFRFPMTRDLGRSSPSVDVRETDSQYIIEAELPGVRKEDIRVQCFEGRTISLDGFYSRKYSAPSSNELSGKPEEDTSESMSVEKRSSSTDVAKEQPHNVLQAERAEGKFFRSFTLPEEIDCSKIDVTFENGLLSIIAPKSEGKRGIPVTINVK</sequence>
<dbReference type="OrthoDB" id="1431247at2759"/>
<dbReference type="Pfam" id="PF00011">
    <property type="entry name" value="HSP20"/>
    <property type="match status" value="1"/>
</dbReference>
<dbReference type="Proteomes" id="UP000029725">
    <property type="component" value="Unassembled WGS sequence"/>
</dbReference>
<reference evidence="6 7" key="1">
    <citation type="submission" date="2014-04" db="EMBL/GenBank/DDBJ databases">
        <title>A new species of microsporidia sheds light on the evolution of extreme parasitism.</title>
        <authorList>
            <person name="Haag K.L."/>
            <person name="James T.Y."/>
            <person name="Larsson R."/>
            <person name="Schaer T.M."/>
            <person name="Refardt D."/>
            <person name="Pombert J.-F."/>
            <person name="Ebert D."/>
        </authorList>
    </citation>
    <scope>NUCLEOTIDE SEQUENCE [LARGE SCALE GENOMIC DNA]</scope>
    <source>
        <strain evidence="6 7">UGP3</strain>
        <tissue evidence="6">Spores</tissue>
    </source>
</reference>
<name>A0A098VUN5_9MICR</name>
<dbReference type="GeneID" id="25258570"/>
<feature type="domain" description="SHSP" evidence="5">
    <location>
        <begin position="34"/>
        <end position="179"/>
    </location>
</feature>
<evidence type="ECO:0000256" key="3">
    <source>
        <dbReference type="RuleBase" id="RU003616"/>
    </source>
</evidence>
<dbReference type="RefSeq" id="XP_013239001.1">
    <property type="nucleotide sequence ID" value="XM_013383547.1"/>
</dbReference>
<accession>A0A098VUN5</accession>
<organism evidence="6 7">
    <name type="scientific">Mitosporidium daphniae</name>
    <dbReference type="NCBI Taxonomy" id="1485682"/>
    <lineage>
        <taxon>Eukaryota</taxon>
        <taxon>Fungi</taxon>
        <taxon>Fungi incertae sedis</taxon>
        <taxon>Microsporidia</taxon>
        <taxon>Mitosporidium</taxon>
    </lineage>
</organism>
<dbReference type="InterPro" id="IPR008978">
    <property type="entry name" value="HSP20-like_chaperone"/>
</dbReference>
<keyword evidence="7" id="KW-1185">Reference proteome</keyword>
<dbReference type="PANTHER" id="PTHR11527">
    <property type="entry name" value="HEAT-SHOCK PROTEIN 20 FAMILY MEMBER"/>
    <property type="match status" value="1"/>
</dbReference>
<evidence type="ECO:0000313" key="6">
    <source>
        <dbReference type="EMBL" id="KGG52574.1"/>
    </source>
</evidence>
<dbReference type="Gene3D" id="2.60.40.790">
    <property type="match status" value="1"/>
</dbReference>
<dbReference type="AlphaFoldDB" id="A0A098VUN5"/>
<proteinExistence type="inferred from homology"/>
<gene>
    <name evidence="6" type="ORF">DI09_15p410</name>
</gene>
<dbReference type="PROSITE" id="PS01031">
    <property type="entry name" value="SHSP"/>
    <property type="match status" value="1"/>
</dbReference>
<dbReference type="InterPro" id="IPR031107">
    <property type="entry name" value="Small_HSP"/>
</dbReference>
<dbReference type="InterPro" id="IPR002068">
    <property type="entry name" value="A-crystallin/Hsp20_dom"/>
</dbReference>
<comment type="caution">
    <text evidence="6">The sequence shown here is derived from an EMBL/GenBank/DDBJ whole genome shotgun (WGS) entry which is preliminary data.</text>
</comment>
<feature type="compositionally biased region" description="Basic and acidic residues" evidence="4">
    <location>
        <begin position="107"/>
        <end position="122"/>
    </location>
</feature>
<evidence type="ECO:0000256" key="4">
    <source>
        <dbReference type="SAM" id="MobiDB-lite"/>
    </source>
</evidence>
<dbReference type="HOGENOM" id="CLU_046737_9_0_1"/>
<evidence type="ECO:0000313" key="7">
    <source>
        <dbReference type="Proteomes" id="UP000029725"/>
    </source>
</evidence>
<dbReference type="CDD" id="cd06464">
    <property type="entry name" value="ACD_sHsps-like"/>
    <property type="match status" value="1"/>
</dbReference>
<keyword evidence="1" id="KW-0346">Stress response</keyword>
<evidence type="ECO:0000256" key="1">
    <source>
        <dbReference type="ARBA" id="ARBA00023016"/>
    </source>
</evidence>
<protein>
    <recommendedName>
        <fullName evidence="5">SHSP domain-containing protein</fullName>
    </recommendedName>
</protein>
<evidence type="ECO:0000259" key="5">
    <source>
        <dbReference type="PROSITE" id="PS01031"/>
    </source>
</evidence>
<feature type="region of interest" description="Disordered" evidence="4">
    <location>
        <begin position="85"/>
        <end position="122"/>
    </location>
</feature>
<dbReference type="SUPFAM" id="SSF49764">
    <property type="entry name" value="HSP20-like chaperones"/>
    <property type="match status" value="1"/>
</dbReference>
<dbReference type="EMBL" id="JMKJ01000066">
    <property type="protein sequence ID" value="KGG52574.1"/>
    <property type="molecule type" value="Genomic_DNA"/>
</dbReference>
<evidence type="ECO:0000256" key="2">
    <source>
        <dbReference type="PROSITE-ProRule" id="PRU00285"/>
    </source>
</evidence>
<comment type="similarity">
    <text evidence="2 3">Belongs to the small heat shock protein (HSP20) family.</text>
</comment>